<reference evidence="2" key="1">
    <citation type="submission" date="2021-01" db="EMBL/GenBank/DDBJ databases">
        <authorList>
            <person name="Corre E."/>
            <person name="Pelletier E."/>
            <person name="Niang G."/>
            <person name="Scheremetjew M."/>
            <person name="Finn R."/>
            <person name="Kale V."/>
            <person name="Holt S."/>
            <person name="Cochrane G."/>
            <person name="Meng A."/>
            <person name="Brown T."/>
            <person name="Cohen L."/>
        </authorList>
    </citation>
    <scope>NUCLEOTIDE SEQUENCE</scope>
    <source>
        <strain evidence="2">CCMP3346</strain>
    </source>
</reference>
<dbReference type="PANTHER" id="PTHR47908:SF2">
    <property type="entry name" value="TETRATRICOPEPTIDE REPEAT (TPR)-LIKE SUPERFAMILY PROTEIN"/>
    <property type="match status" value="1"/>
</dbReference>
<accession>A0A7S1JV00</accession>
<dbReference type="InterPro" id="IPR019734">
    <property type="entry name" value="TPR_rpt"/>
</dbReference>
<dbReference type="PANTHER" id="PTHR47908">
    <property type="match status" value="1"/>
</dbReference>
<proteinExistence type="predicted"/>
<dbReference type="EMBL" id="HBGB01016478">
    <property type="protein sequence ID" value="CAD9054505.1"/>
    <property type="molecule type" value="Transcribed_RNA"/>
</dbReference>
<evidence type="ECO:0000256" key="1">
    <source>
        <dbReference type="PROSITE-ProRule" id="PRU00339"/>
    </source>
</evidence>
<dbReference type="Gene3D" id="1.25.40.10">
    <property type="entry name" value="Tetratricopeptide repeat domain"/>
    <property type="match status" value="1"/>
</dbReference>
<feature type="repeat" description="TPR" evidence="1">
    <location>
        <begin position="121"/>
        <end position="154"/>
    </location>
</feature>
<organism evidence="2">
    <name type="scientific">Vitrella brassicaformis</name>
    <dbReference type="NCBI Taxonomy" id="1169539"/>
    <lineage>
        <taxon>Eukaryota</taxon>
        <taxon>Sar</taxon>
        <taxon>Alveolata</taxon>
        <taxon>Colpodellida</taxon>
        <taxon>Vitrellaceae</taxon>
        <taxon>Vitrella</taxon>
    </lineage>
</organism>
<dbReference type="SUPFAM" id="SSF48452">
    <property type="entry name" value="TPR-like"/>
    <property type="match status" value="1"/>
</dbReference>
<dbReference type="AlphaFoldDB" id="A0A7S1JV00"/>
<protein>
    <recommendedName>
        <fullName evidence="3">Lipoprotein NlpI</fullName>
    </recommendedName>
</protein>
<dbReference type="PROSITE" id="PS50005">
    <property type="entry name" value="TPR"/>
    <property type="match status" value="1"/>
</dbReference>
<gene>
    <name evidence="2" type="ORF">VBRA1451_LOCUS9570</name>
</gene>
<dbReference type="SMART" id="SM00028">
    <property type="entry name" value="TPR"/>
    <property type="match status" value="2"/>
</dbReference>
<dbReference type="GO" id="GO:0009507">
    <property type="term" value="C:chloroplast"/>
    <property type="evidence" value="ECO:0007669"/>
    <property type="project" value="TreeGrafter"/>
</dbReference>
<evidence type="ECO:0008006" key="3">
    <source>
        <dbReference type="Google" id="ProtNLM"/>
    </source>
</evidence>
<sequence>MTASAQRYSSRRSRALPSSVALMVAPLAAFISADAAAFLPSSHCLLGASGQRQTGVIMRRRDFPPVLQALVPTQESPTGQDDVNVGVEQLVRRGMSRFAEGRVQDSLKDFNTAMERRPSLSPFLWQRGISLYYVGDYAEAAAQFRRDVSVNPSDTEEAIWAFLSESRLYGTDKARESLLTINGERRPLLQLVYESLRDGGDSPRLDQLKRIADTQRGGASFYASLYLGLLYEAMGDVGESRRWIVRAAESPYASSGDYMGAVAKVHRMARGWW</sequence>
<keyword evidence="1" id="KW-0802">TPR repeat</keyword>
<name>A0A7S1JV00_9ALVE</name>
<evidence type="ECO:0000313" key="2">
    <source>
        <dbReference type="EMBL" id="CAD9054505.1"/>
    </source>
</evidence>
<dbReference type="InterPro" id="IPR011990">
    <property type="entry name" value="TPR-like_helical_dom_sf"/>
</dbReference>